<proteinExistence type="inferred from homology"/>
<keyword evidence="2 7" id="KW-0349">Heme</keyword>
<evidence type="ECO:0000256" key="2">
    <source>
        <dbReference type="ARBA" id="ARBA00022617"/>
    </source>
</evidence>
<dbReference type="SUPFAM" id="SSF48264">
    <property type="entry name" value="Cytochrome P450"/>
    <property type="match status" value="1"/>
</dbReference>
<sequence length="194" mass="22060">MVAGHETTSGALCWTLMLLAQHPDIEARLREEYARILGGRAPQIEDLPQLTFTRMVLEESMRLYPPAWTFARSARASDEIGGYTIPKGAYVLMFPYVTHQHPDFWERPDVFDPDRFAPDRAAGRHRFAYIPFGGGPRVCIGNQFALTEAQLILATVLSRYQIRFLPGASVVPEPLITLRPRGKLWMTVHRHEES</sequence>
<dbReference type="PRINTS" id="PR00385">
    <property type="entry name" value="P450"/>
</dbReference>
<dbReference type="EMBL" id="BNJF01000008">
    <property type="protein sequence ID" value="GHO50628.1"/>
    <property type="molecule type" value="Genomic_DNA"/>
</dbReference>
<evidence type="ECO:0000256" key="1">
    <source>
        <dbReference type="ARBA" id="ARBA00010617"/>
    </source>
</evidence>
<gene>
    <name evidence="9" type="ORF">KSX_87910</name>
</gene>
<dbReference type="InterPro" id="IPR050196">
    <property type="entry name" value="Cytochrome_P450_Monoox"/>
</dbReference>
<evidence type="ECO:0000256" key="4">
    <source>
        <dbReference type="ARBA" id="ARBA00023002"/>
    </source>
</evidence>
<name>A0A8J3IE25_9CHLR</name>
<keyword evidence="4 8" id="KW-0560">Oxidoreductase</keyword>
<dbReference type="InterPro" id="IPR001128">
    <property type="entry name" value="Cyt_P450"/>
</dbReference>
<evidence type="ECO:0000256" key="6">
    <source>
        <dbReference type="ARBA" id="ARBA00023033"/>
    </source>
</evidence>
<dbReference type="GO" id="GO:0020037">
    <property type="term" value="F:heme binding"/>
    <property type="evidence" value="ECO:0007669"/>
    <property type="project" value="InterPro"/>
</dbReference>
<dbReference type="Proteomes" id="UP000612362">
    <property type="component" value="Unassembled WGS sequence"/>
</dbReference>
<reference evidence="9" key="1">
    <citation type="submission" date="2020-10" db="EMBL/GenBank/DDBJ databases">
        <title>Taxonomic study of unclassified bacteria belonging to the class Ktedonobacteria.</title>
        <authorList>
            <person name="Yabe S."/>
            <person name="Wang C.M."/>
            <person name="Zheng Y."/>
            <person name="Sakai Y."/>
            <person name="Cavaletti L."/>
            <person name="Monciardini P."/>
            <person name="Donadio S."/>
        </authorList>
    </citation>
    <scope>NUCLEOTIDE SEQUENCE</scope>
    <source>
        <strain evidence="9">SOSP1-1</strain>
    </source>
</reference>
<evidence type="ECO:0000313" key="10">
    <source>
        <dbReference type="Proteomes" id="UP000612362"/>
    </source>
</evidence>
<evidence type="ECO:0008006" key="11">
    <source>
        <dbReference type="Google" id="ProtNLM"/>
    </source>
</evidence>
<keyword evidence="10" id="KW-1185">Reference proteome</keyword>
<evidence type="ECO:0000256" key="5">
    <source>
        <dbReference type="ARBA" id="ARBA00023004"/>
    </source>
</evidence>
<dbReference type="AlphaFoldDB" id="A0A8J3IE25"/>
<dbReference type="InterPro" id="IPR017972">
    <property type="entry name" value="Cyt_P450_CS"/>
</dbReference>
<accession>A0A8J3IE25</accession>
<comment type="similarity">
    <text evidence="1 8">Belongs to the cytochrome P450 family.</text>
</comment>
<dbReference type="PROSITE" id="PS00086">
    <property type="entry name" value="CYTOCHROME_P450"/>
    <property type="match status" value="1"/>
</dbReference>
<dbReference type="InterPro" id="IPR036396">
    <property type="entry name" value="Cyt_P450_sf"/>
</dbReference>
<dbReference type="PANTHER" id="PTHR24291">
    <property type="entry name" value="CYTOCHROME P450 FAMILY 4"/>
    <property type="match status" value="1"/>
</dbReference>
<dbReference type="Pfam" id="PF00067">
    <property type="entry name" value="p450"/>
    <property type="match status" value="1"/>
</dbReference>
<keyword evidence="6 8" id="KW-0503">Monooxygenase</keyword>
<evidence type="ECO:0000256" key="7">
    <source>
        <dbReference type="PIRSR" id="PIRSR602403-1"/>
    </source>
</evidence>
<dbReference type="PANTHER" id="PTHR24291:SF50">
    <property type="entry name" value="BIFUNCTIONAL ALBAFLAVENONE MONOOXYGENASE_TERPENE SYNTHASE"/>
    <property type="match status" value="1"/>
</dbReference>
<dbReference type="GO" id="GO:0016705">
    <property type="term" value="F:oxidoreductase activity, acting on paired donors, with incorporation or reduction of molecular oxygen"/>
    <property type="evidence" value="ECO:0007669"/>
    <property type="project" value="InterPro"/>
</dbReference>
<dbReference type="Gene3D" id="1.10.630.10">
    <property type="entry name" value="Cytochrome P450"/>
    <property type="match status" value="1"/>
</dbReference>
<dbReference type="GO" id="GO:0004497">
    <property type="term" value="F:monooxygenase activity"/>
    <property type="evidence" value="ECO:0007669"/>
    <property type="project" value="UniProtKB-KW"/>
</dbReference>
<dbReference type="GO" id="GO:0005506">
    <property type="term" value="F:iron ion binding"/>
    <property type="evidence" value="ECO:0007669"/>
    <property type="project" value="InterPro"/>
</dbReference>
<keyword evidence="3 7" id="KW-0479">Metal-binding</keyword>
<keyword evidence="5 7" id="KW-0408">Iron</keyword>
<evidence type="ECO:0000256" key="8">
    <source>
        <dbReference type="RuleBase" id="RU000461"/>
    </source>
</evidence>
<evidence type="ECO:0000256" key="3">
    <source>
        <dbReference type="ARBA" id="ARBA00022723"/>
    </source>
</evidence>
<evidence type="ECO:0000313" key="9">
    <source>
        <dbReference type="EMBL" id="GHO50628.1"/>
    </source>
</evidence>
<comment type="cofactor">
    <cofactor evidence="7">
        <name>heme</name>
        <dbReference type="ChEBI" id="CHEBI:30413"/>
    </cofactor>
</comment>
<feature type="binding site" description="axial binding residue" evidence="7">
    <location>
        <position position="139"/>
    </location>
    <ligand>
        <name>heme</name>
        <dbReference type="ChEBI" id="CHEBI:30413"/>
    </ligand>
    <ligandPart>
        <name>Fe</name>
        <dbReference type="ChEBI" id="CHEBI:18248"/>
    </ligandPart>
</feature>
<dbReference type="InterPro" id="IPR002403">
    <property type="entry name" value="Cyt_P450_E_grp-IV"/>
</dbReference>
<protein>
    <recommendedName>
        <fullName evidence="11">Cytochrome P450</fullName>
    </recommendedName>
</protein>
<dbReference type="PRINTS" id="PR00465">
    <property type="entry name" value="EP450IV"/>
</dbReference>
<comment type="caution">
    <text evidence="9">The sequence shown here is derived from an EMBL/GenBank/DDBJ whole genome shotgun (WGS) entry which is preliminary data.</text>
</comment>
<organism evidence="9 10">
    <name type="scientific">Ktedonospora formicarum</name>
    <dbReference type="NCBI Taxonomy" id="2778364"/>
    <lineage>
        <taxon>Bacteria</taxon>
        <taxon>Bacillati</taxon>
        <taxon>Chloroflexota</taxon>
        <taxon>Ktedonobacteria</taxon>
        <taxon>Ktedonobacterales</taxon>
        <taxon>Ktedonobacteraceae</taxon>
        <taxon>Ktedonospora</taxon>
    </lineage>
</organism>